<dbReference type="Gene3D" id="3.20.70.20">
    <property type="match status" value="1"/>
</dbReference>
<feature type="region of interest" description="Disordered" evidence="11">
    <location>
        <begin position="785"/>
        <end position="818"/>
    </location>
</feature>
<sequence length="838" mass="93257">MQSETLGTNVPSRNGTSPLRTNANEDSGYPQTTMRVKKRSGAAEPVDVNKIVRAISRCCAGLPDVDAMRVATKTISGLYDGATTRELDRLSIQTAASLIAFEPEYAKLAARLLATYIDKEVRNQEIHAFSQSIANAHALGLVNERLADFVKSNARKLNDALAPERDREFEYFGLRTVYDRYLLKHPSTRLVLETPQQFFMRIACALSETANEALELYRLFSSLEYLPSSPTMFNAGTRHEQLSSCFLLDSPDDHLEQIYKRYTDVAMLSKFSGGIGLAYHRVRSRGSLIESTNGHSNGIVPWLKTLDASVAAVNQGGKRKGACCVYLEPWHADVEEFLELRDNTGDEARRTHNLNIANWVSDLFMKRVEADGTWSLFDPKTVPHLPDLYGAEFEKAYEEAEKQGLASKTVKARELYARMMRTLAQTGNGWMTFKDKSNLACNQTALPGRTVHLSNLCTEILEVTSQDESAVCNLGSINLSRHTTKNADGAVTFDWSKLAHTVRTAVRQLDRVIDLNYYPIAETRTSNNRWRPVGLGLMGLQDVFFQMRLPFDAPEARELSKRISEEIYFHALSTSVELAMEKGKHAAFAETRAARGELQFDAWGVTPSDTSRWDELRARVVAHGLRNSLLCAIAPTATIASIAGCYECIEPQVSNLFKRETLSGDFLQVNRYLVGELKALGVWNDDTRARLKLAEGSVQTVMALPAELRVVFRTAWEIPMRSLIDMAADRGAFLDQSQSLNLFVESPNIGQLSSMYFYAWKKGLKTTYYLRSRPATKIAKATVEMPPMPSPVRDADTRTSQGWTPTPPSVAPAPSTTQTDAAAIACSLENPESCEACQ</sequence>
<feature type="domain" description="ATP-cone" evidence="12">
    <location>
        <begin position="34"/>
        <end position="123"/>
    </location>
</feature>
<dbReference type="Pfam" id="PF00317">
    <property type="entry name" value="Ribonuc_red_lgN"/>
    <property type="match status" value="1"/>
</dbReference>
<dbReference type="Proteomes" id="UP000064967">
    <property type="component" value="Chromosome"/>
</dbReference>
<dbReference type="PATRIC" id="fig|1391654.3.peg.1899"/>
<evidence type="ECO:0000256" key="1">
    <source>
        <dbReference type="ARBA" id="ARBA00010406"/>
    </source>
</evidence>
<protein>
    <recommendedName>
        <fullName evidence="2 10">Ribonucleoside-diphosphate reductase</fullName>
        <ecNumber evidence="2 10">1.17.4.1</ecNumber>
    </recommendedName>
</protein>
<comment type="similarity">
    <text evidence="1 10">Belongs to the ribonucleoside diphosphate reductase large chain family.</text>
</comment>
<dbReference type="Pfam" id="PF03477">
    <property type="entry name" value="ATP-cone"/>
    <property type="match status" value="1"/>
</dbReference>
<gene>
    <name evidence="13" type="ORF">AKJ09_01880</name>
</gene>
<dbReference type="SUPFAM" id="SSF48168">
    <property type="entry name" value="R1 subunit of ribonucleotide reductase, N-terminal domain"/>
    <property type="match status" value="1"/>
</dbReference>
<dbReference type="UniPathway" id="UPA00326"/>
<accession>A0A0K1PPA7</accession>
<keyword evidence="5 9" id="KW-0067">ATP-binding</keyword>
<feature type="region of interest" description="Disordered" evidence="11">
    <location>
        <begin position="1"/>
        <end position="41"/>
    </location>
</feature>
<keyword evidence="6 10" id="KW-0560">Oxidoreductase</keyword>
<evidence type="ECO:0000256" key="9">
    <source>
        <dbReference type="PROSITE-ProRule" id="PRU00492"/>
    </source>
</evidence>
<dbReference type="PANTHER" id="PTHR11573:SF6">
    <property type="entry name" value="RIBONUCLEOSIDE-DIPHOSPHATE REDUCTASE LARGE SUBUNIT"/>
    <property type="match status" value="1"/>
</dbReference>
<dbReference type="AlphaFoldDB" id="A0A0K1PPA7"/>
<dbReference type="InterPro" id="IPR013509">
    <property type="entry name" value="RNR_lsu_N"/>
</dbReference>
<comment type="catalytic activity">
    <reaction evidence="8 10">
        <text>a 2'-deoxyribonucleoside 5'-diphosphate + [thioredoxin]-disulfide + H2O = a ribonucleoside 5'-diphosphate + [thioredoxin]-dithiol</text>
        <dbReference type="Rhea" id="RHEA:23252"/>
        <dbReference type="Rhea" id="RHEA-COMP:10698"/>
        <dbReference type="Rhea" id="RHEA-COMP:10700"/>
        <dbReference type="ChEBI" id="CHEBI:15377"/>
        <dbReference type="ChEBI" id="CHEBI:29950"/>
        <dbReference type="ChEBI" id="CHEBI:50058"/>
        <dbReference type="ChEBI" id="CHEBI:57930"/>
        <dbReference type="ChEBI" id="CHEBI:73316"/>
        <dbReference type="EC" id="1.17.4.1"/>
    </reaction>
</comment>
<feature type="compositionally biased region" description="Polar residues" evidence="11">
    <location>
        <begin position="1"/>
        <end position="34"/>
    </location>
</feature>
<evidence type="ECO:0000256" key="2">
    <source>
        <dbReference type="ARBA" id="ARBA00012274"/>
    </source>
</evidence>
<dbReference type="GO" id="GO:0005524">
    <property type="term" value="F:ATP binding"/>
    <property type="evidence" value="ECO:0007669"/>
    <property type="project" value="UniProtKB-UniRule"/>
</dbReference>
<dbReference type="Pfam" id="PF02867">
    <property type="entry name" value="Ribonuc_red_lgC"/>
    <property type="match status" value="1"/>
</dbReference>
<dbReference type="InterPro" id="IPR005144">
    <property type="entry name" value="ATP-cone_dom"/>
</dbReference>
<keyword evidence="4 9" id="KW-0547">Nucleotide-binding</keyword>
<evidence type="ECO:0000256" key="11">
    <source>
        <dbReference type="SAM" id="MobiDB-lite"/>
    </source>
</evidence>
<evidence type="ECO:0000256" key="7">
    <source>
        <dbReference type="ARBA" id="ARBA00023116"/>
    </source>
</evidence>
<reference evidence="13 14" key="1">
    <citation type="submission" date="2015-08" db="EMBL/GenBank/DDBJ databases">
        <authorList>
            <person name="Babu N.S."/>
            <person name="Beckwith C.J."/>
            <person name="Beseler K.G."/>
            <person name="Brison A."/>
            <person name="Carone J.V."/>
            <person name="Caskin T.P."/>
            <person name="Diamond M."/>
            <person name="Durham M.E."/>
            <person name="Foxe J.M."/>
            <person name="Go M."/>
            <person name="Henderson B.A."/>
            <person name="Jones I.B."/>
            <person name="McGettigan J.A."/>
            <person name="Micheletti S.J."/>
            <person name="Nasrallah M.E."/>
            <person name="Ortiz D."/>
            <person name="Piller C.R."/>
            <person name="Privatt S.R."/>
            <person name="Schneider S.L."/>
            <person name="Sharp S."/>
            <person name="Smith T.C."/>
            <person name="Stanton J.D."/>
            <person name="Ullery H.E."/>
            <person name="Wilson R.J."/>
            <person name="Serrano M.G."/>
            <person name="Buck G."/>
            <person name="Lee V."/>
            <person name="Wang Y."/>
            <person name="Carvalho R."/>
            <person name="Voegtly L."/>
            <person name="Shi R."/>
            <person name="Duckworth R."/>
            <person name="Johnson A."/>
            <person name="Loviza R."/>
            <person name="Walstead R."/>
            <person name="Shah Z."/>
            <person name="Kiflezghi M."/>
            <person name="Wade K."/>
            <person name="Ball S.L."/>
            <person name="Bradley K.W."/>
            <person name="Asai D.J."/>
            <person name="Bowman C.A."/>
            <person name="Russell D.A."/>
            <person name="Pope W.H."/>
            <person name="Jacobs-Sera D."/>
            <person name="Hendrix R.W."/>
            <person name="Hatfull G.F."/>
        </authorList>
    </citation>
    <scope>NUCLEOTIDE SEQUENCE [LARGE SCALE GENOMIC DNA]</scope>
    <source>
        <strain evidence="13 14">DSM 27648</strain>
    </source>
</reference>
<dbReference type="PANTHER" id="PTHR11573">
    <property type="entry name" value="RIBONUCLEOSIDE-DIPHOSPHATE REDUCTASE LARGE CHAIN"/>
    <property type="match status" value="1"/>
</dbReference>
<dbReference type="GO" id="GO:0005971">
    <property type="term" value="C:ribonucleoside-diphosphate reductase complex"/>
    <property type="evidence" value="ECO:0007669"/>
    <property type="project" value="TreeGrafter"/>
</dbReference>
<dbReference type="RefSeq" id="WP_146646701.1">
    <property type="nucleotide sequence ID" value="NZ_CP012333.1"/>
</dbReference>
<dbReference type="SUPFAM" id="SSF51998">
    <property type="entry name" value="PFL-like glycyl radical enzymes"/>
    <property type="match status" value="1"/>
</dbReference>
<evidence type="ECO:0000256" key="10">
    <source>
        <dbReference type="RuleBase" id="RU003410"/>
    </source>
</evidence>
<dbReference type="NCBIfam" id="TIGR02506">
    <property type="entry name" value="NrdE_NrdA"/>
    <property type="match status" value="1"/>
</dbReference>
<comment type="function">
    <text evidence="10">Provides the precursors necessary for DNA synthesis. Catalyzes the biosynthesis of deoxyribonucleotides from the corresponding ribonucleotides.</text>
</comment>
<dbReference type="PRINTS" id="PR01183">
    <property type="entry name" value="RIBORDTASEM1"/>
</dbReference>
<dbReference type="InterPro" id="IPR039718">
    <property type="entry name" value="Rrm1"/>
</dbReference>
<evidence type="ECO:0000313" key="13">
    <source>
        <dbReference type="EMBL" id="AKU95216.1"/>
    </source>
</evidence>
<dbReference type="STRING" id="1391654.AKJ09_01880"/>
<dbReference type="InterPro" id="IPR000788">
    <property type="entry name" value="RNR_lg_C"/>
</dbReference>
<dbReference type="EMBL" id="CP012333">
    <property type="protein sequence ID" value="AKU95216.1"/>
    <property type="molecule type" value="Genomic_DNA"/>
</dbReference>
<name>A0A0K1PPA7_9BACT</name>
<evidence type="ECO:0000256" key="3">
    <source>
        <dbReference type="ARBA" id="ARBA00022533"/>
    </source>
</evidence>
<proteinExistence type="inferred from homology"/>
<dbReference type="GO" id="GO:0009263">
    <property type="term" value="P:deoxyribonucleotide biosynthetic process"/>
    <property type="evidence" value="ECO:0007669"/>
    <property type="project" value="UniProtKB-KW"/>
</dbReference>
<evidence type="ECO:0000256" key="8">
    <source>
        <dbReference type="ARBA" id="ARBA00047754"/>
    </source>
</evidence>
<evidence type="ECO:0000256" key="4">
    <source>
        <dbReference type="ARBA" id="ARBA00022741"/>
    </source>
</evidence>
<dbReference type="OrthoDB" id="9762933at2"/>
<dbReference type="InterPro" id="IPR008926">
    <property type="entry name" value="RNR_R1-su_N"/>
</dbReference>
<dbReference type="EC" id="1.17.4.1" evidence="2 10"/>
<dbReference type="KEGG" id="llu:AKJ09_01880"/>
<evidence type="ECO:0000256" key="5">
    <source>
        <dbReference type="ARBA" id="ARBA00022840"/>
    </source>
</evidence>
<dbReference type="PROSITE" id="PS51161">
    <property type="entry name" value="ATP_CONE"/>
    <property type="match status" value="1"/>
</dbReference>
<evidence type="ECO:0000313" key="14">
    <source>
        <dbReference type="Proteomes" id="UP000064967"/>
    </source>
</evidence>
<dbReference type="GO" id="GO:0004748">
    <property type="term" value="F:ribonucleoside-diphosphate reductase activity, thioredoxin disulfide as acceptor"/>
    <property type="evidence" value="ECO:0007669"/>
    <property type="project" value="UniProtKB-EC"/>
</dbReference>
<dbReference type="CDD" id="cd01679">
    <property type="entry name" value="RNR_I"/>
    <property type="match status" value="1"/>
</dbReference>
<organism evidence="13 14">
    <name type="scientific">Labilithrix luteola</name>
    <dbReference type="NCBI Taxonomy" id="1391654"/>
    <lineage>
        <taxon>Bacteria</taxon>
        <taxon>Pseudomonadati</taxon>
        <taxon>Myxococcota</taxon>
        <taxon>Polyangia</taxon>
        <taxon>Polyangiales</taxon>
        <taxon>Labilitrichaceae</taxon>
        <taxon>Labilithrix</taxon>
    </lineage>
</organism>
<evidence type="ECO:0000259" key="12">
    <source>
        <dbReference type="PROSITE" id="PS51161"/>
    </source>
</evidence>
<keyword evidence="14" id="KW-1185">Reference proteome</keyword>
<evidence type="ECO:0000256" key="6">
    <source>
        <dbReference type="ARBA" id="ARBA00023002"/>
    </source>
</evidence>
<dbReference type="InterPro" id="IPR013346">
    <property type="entry name" value="NrdE_NrdA_C"/>
</dbReference>
<keyword evidence="7 10" id="KW-0215">Deoxyribonucleotide synthesis</keyword>
<keyword evidence="3" id="KW-0021">Allosteric enzyme</keyword>